<evidence type="ECO:0000256" key="2">
    <source>
        <dbReference type="SAM" id="MobiDB-lite"/>
    </source>
</evidence>
<keyword evidence="4" id="KW-1185">Reference proteome</keyword>
<dbReference type="Gramene" id="OMERI08G16550.2">
    <property type="protein sequence ID" value="OMERI08G16550.2"/>
    <property type="gene ID" value="OMERI08G16550"/>
</dbReference>
<dbReference type="Gramene" id="OMERI08G16550.1">
    <property type="protein sequence ID" value="OMERI08G16550.1"/>
    <property type="gene ID" value="OMERI08G16550"/>
</dbReference>
<sequence>MGAKDNGEVRDEKGVGSDYEPARVSGVSKKLMRKDTRENSPRMAKSSGSRQVQNKLQHKASNNIQSRSPKPRKVVNAAKSAEVRRSDTVRVPSRAPSELSEETDDIVSEAGTVDDSKGNEEAKEIDVLDEAPHCDQSTGTDDEIPEIEEKIVDDEKPVVYQRNEELQSKIDKLEQELREVAALEVSLYSVLPEHGSSAHKLHTPARRLSRMYIHASKFWSSDKIASVAKSTVSGLVLVAKSCSNDASRLTFWLSNTVVLREIIAQTIGFSCQSSSTITAINMNGSAKSLDGRSMPMLWTNSSSGKQTKFTGMQVPDDWHETSTLLAALEKIESWIFSRIVETVWWQALTPHMQTPVEGSSTPKTGRVLGPSLGDQQQGTFSVNLWKAAFHDAFNRICPLRAGGHECGCLPVLAKLVMEQCVGRLDVAMFNAILRESASEIPTDPISDPIVDPKVLPIPAGDLSFGSGAQLKNSIGNWSRWLTDNFGIDADDSEEDGTDTGSERSAAESKSFQLLNELSDLLMLPKDMLIEKSIRKESLLERCTDKSATSAFPCIAAPVVYRRPSLLDVAEKVADTGGNAKLDRRASMVQRRGYTSDDDLDDLDSPLASLIDKSAPPLLSKGIAHFTAQRGVSMENARYTFLREVWLERQ</sequence>
<feature type="compositionally biased region" description="Polar residues" evidence="2">
    <location>
        <begin position="46"/>
        <end position="68"/>
    </location>
</feature>
<keyword evidence="1" id="KW-0175">Coiled coil</keyword>
<dbReference type="PANTHER" id="PTHR31344:SF25">
    <property type="entry name" value="OS08G0505200 PROTEIN"/>
    <property type="match status" value="1"/>
</dbReference>
<evidence type="ECO:0000313" key="3">
    <source>
        <dbReference type="EnsemblPlants" id="OMERI08G16550.1"/>
    </source>
</evidence>
<dbReference type="Proteomes" id="UP000008021">
    <property type="component" value="Chromosome 8"/>
</dbReference>
<feature type="compositionally biased region" description="Acidic residues" evidence="2">
    <location>
        <begin position="488"/>
        <end position="497"/>
    </location>
</feature>
<protein>
    <recommendedName>
        <fullName evidence="5">Dilute domain-containing protein</fullName>
    </recommendedName>
</protein>
<feature type="coiled-coil region" evidence="1">
    <location>
        <begin position="156"/>
        <end position="183"/>
    </location>
</feature>
<evidence type="ECO:0000256" key="1">
    <source>
        <dbReference type="SAM" id="Coils"/>
    </source>
</evidence>
<proteinExistence type="predicted"/>
<name>A0A0E0EN86_9ORYZ</name>
<feature type="compositionally biased region" description="Basic and acidic residues" evidence="2">
    <location>
        <begin position="1"/>
        <end position="15"/>
    </location>
</feature>
<evidence type="ECO:0000313" key="4">
    <source>
        <dbReference type="Proteomes" id="UP000008021"/>
    </source>
</evidence>
<dbReference type="PANTHER" id="PTHR31344">
    <property type="entry name" value="NUCLEAR PORE COMPLEX PROTEIN NUP205"/>
    <property type="match status" value="1"/>
</dbReference>
<evidence type="ECO:0008006" key="5">
    <source>
        <dbReference type="Google" id="ProtNLM"/>
    </source>
</evidence>
<organism evidence="3">
    <name type="scientific">Oryza meridionalis</name>
    <dbReference type="NCBI Taxonomy" id="40149"/>
    <lineage>
        <taxon>Eukaryota</taxon>
        <taxon>Viridiplantae</taxon>
        <taxon>Streptophyta</taxon>
        <taxon>Embryophyta</taxon>
        <taxon>Tracheophyta</taxon>
        <taxon>Spermatophyta</taxon>
        <taxon>Magnoliopsida</taxon>
        <taxon>Liliopsida</taxon>
        <taxon>Poales</taxon>
        <taxon>Poaceae</taxon>
        <taxon>BOP clade</taxon>
        <taxon>Oryzoideae</taxon>
        <taxon>Oryzeae</taxon>
        <taxon>Oryzinae</taxon>
        <taxon>Oryza</taxon>
    </lineage>
</organism>
<dbReference type="EnsemblPlants" id="OMERI08G16550.2">
    <property type="protein sequence ID" value="OMERI08G16550.2"/>
    <property type="gene ID" value="OMERI08G16550"/>
</dbReference>
<reference evidence="3" key="2">
    <citation type="submission" date="2018-05" db="EMBL/GenBank/DDBJ databases">
        <title>OmerRS3 (Oryza meridionalis Reference Sequence Version 3).</title>
        <authorList>
            <person name="Zhang J."/>
            <person name="Kudrna D."/>
            <person name="Lee S."/>
            <person name="Talag J."/>
            <person name="Welchert J."/>
            <person name="Wing R.A."/>
        </authorList>
    </citation>
    <scope>NUCLEOTIDE SEQUENCE [LARGE SCALE GENOMIC DNA]</scope>
    <source>
        <strain evidence="3">OR44</strain>
    </source>
</reference>
<accession>A0A0E0EN86</accession>
<feature type="region of interest" description="Disordered" evidence="2">
    <location>
        <begin position="1"/>
        <end position="120"/>
    </location>
</feature>
<dbReference type="AlphaFoldDB" id="A0A0E0EN86"/>
<dbReference type="InterPro" id="IPR021827">
    <property type="entry name" value="Nup186/Nup192/Nup205"/>
</dbReference>
<dbReference type="EnsemblPlants" id="OMERI08G16550.1">
    <property type="protein sequence ID" value="OMERI08G16550.1"/>
    <property type="gene ID" value="OMERI08G16550"/>
</dbReference>
<dbReference type="GO" id="GO:0005643">
    <property type="term" value="C:nuclear pore"/>
    <property type="evidence" value="ECO:0007669"/>
    <property type="project" value="InterPro"/>
</dbReference>
<reference evidence="3" key="1">
    <citation type="submission" date="2015-04" db="UniProtKB">
        <authorList>
            <consortium name="EnsemblPlants"/>
        </authorList>
    </citation>
    <scope>IDENTIFICATION</scope>
</reference>
<feature type="region of interest" description="Disordered" evidence="2">
    <location>
        <begin position="488"/>
        <end position="508"/>
    </location>
</feature>